<keyword evidence="1 6" id="KW-0489">Methyltransferase</keyword>
<feature type="active site" evidence="6">
    <location>
        <position position="86"/>
    </location>
</feature>
<name>A0ABW1WKH0_9HYPH</name>
<reference evidence="10" key="1">
    <citation type="journal article" date="2019" name="Int. J. Syst. Evol. Microbiol.">
        <title>The Global Catalogue of Microorganisms (GCM) 10K type strain sequencing project: providing services to taxonomists for standard genome sequencing and annotation.</title>
        <authorList>
            <consortium name="The Broad Institute Genomics Platform"/>
            <consortium name="The Broad Institute Genome Sequencing Center for Infectious Disease"/>
            <person name="Wu L."/>
            <person name="Ma J."/>
        </authorList>
    </citation>
    <scope>NUCLEOTIDE SEQUENCE [LARGE SCALE GENOMIC DNA]</scope>
    <source>
        <strain evidence="10">CCUG 36916</strain>
    </source>
</reference>
<dbReference type="GO" id="GO:0032259">
    <property type="term" value="P:methylation"/>
    <property type="evidence" value="ECO:0007669"/>
    <property type="project" value="UniProtKB-KW"/>
</dbReference>
<dbReference type="NCBIfam" id="TIGR00675">
    <property type="entry name" value="dcm"/>
    <property type="match status" value="1"/>
</dbReference>
<evidence type="ECO:0000256" key="6">
    <source>
        <dbReference type="PROSITE-ProRule" id="PRU01016"/>
    </source>
</evidence>
<dbReference type="PANTHER" id="PTHR10629:SF52">
    <property type="entry name" value="DNA (CYTOSINE-5)-METHYLTRANSFERASE 1"/>
    <property type="match status" value="1"/>
</dbReference>
<evidence type="ECO:0000256" key="7">
    <source>
        <dbReference type="RuleBase" id="RU000416"/>
    </source>
</evidence>
<keyword evidence="2 6" id="KW-0808">Transferase</keyword>
<accession>A0ABW1WKH0</accession>
<dbReference type="EMBL" id="JBHSTT010000016">
    <property type="protein sequence ID" value="MFC6388674.1"/>
    <property type="molecule type" value="Genomic_DNA"/>
</dbReference>
<organism evidence="9 10">
    <name type="scientific">Methylorubrum zatmanii</name>
    <dbReference type="NCBI Taxonomy" id="29429"/>
    <lineage>
        <taxon>Bacteria</taxon>
        <taxon>Pseudomonadati</taxon>
        <taxon>Pseudomonadota</taxon>
        <taxon>Alphaproteobacteria</taxon>
        <taxon>Hyphomicrobiales</taxon>
        <taxon>Methylobacteriaceae</taxon>
        <taxon>Methylorubrum</taxon>
    </lineage>
</organism>
<dbReference type="PROSITE" id="PS00094">
    <property type="entry name" value="C5_MTASE_1"/>
    <property type="match status" value="1"/>
</dbReference>
<dbReference type="Pfam" id="PF00145">
    <property type="entry name" value="DNA_methylase"/>
    <property type="match status" value="1"/>
</dbReference>
<gene>
    <name evidence="9" type="ORF">ACFQDP_04805</name>
</gene>
<dbReference type="InterPro" id="IPR001525">
    <property type="entry name" value="C5_MeTfrase"/>
</dbReference>
<comment type="caution">
    <text evidence="9">The sequence shown here is derived from an EMBL/GenBank/DDBJ whole genome shotgun (WGS) entry which is preliminary data.</text>
</comment>
<dbReference type="PANTHER" id="PTHR10629">
    <property type="entry name" value="CYTOSINE-SPECIFIC METHYLTRANSFERASE"/>
    <property type="match status" value="1"/>
</dbReference>
<evidence type="ECO:0000256" key="4">
    <source>
        <dbReference type="ARBA" id="ARBA00022747"/>
    </source>
</evidence>
<evidence type="ECO:0000256" key="2">
    <source>
        <dbReference type="ARBA" id="ARBA00022679"/>
    </source>
</evidence>
<sequence length="372" mass="40921">MSPVTRSGGPTCIEGFCGAGGMSLGLHRAGFDVRLAFDNNPVAISTYRRNLGVHGKVMDAWQVTGRELLDAAGLDEVDLFAGGPPCQGFSKQRRGAHLLDDPRNRLVTEFARLVEELKPKAFIFENVEIVGQKRGRELVGELVERLDGYETHRFLVCAADFGLAQTRGRFLLLGFRNDMAADIPVLEKSRKRVTIRDAIGDLPAPPADYREHPTIANHIKCKITKENEIRFSHVKPGGGWQDIPWKLRLPCHQVADVRSGGWPDVYGRLEWNGVCPTLTAGFDSFTRGRYGHPEQNRSLTLREGARLQGFPDEFRFMGNRGDIRLQIGNAVPPPLAQAAGEAVQRALGLRAAPIKGSVIASQNSRAQLSLAV</sequence>
<evidence type="ECO:0000256" key="5">
    <source>
        <dbReference type="ARBA" id="ARBA00047422"/>
    </source>
</evidence>
<dbReference type="InterPro" id="IPR018117">
    <property type="entry name" value="C5_DNA_meth_AS"/>
</dbReference>
<keyword evidence="4" id="KW-0680">Restriction system</keyword>
<dbReference type="SUPFAM" id="SSF53335">
    <property type="entry name" value="S-adenosyl-L-methionine-dependent methyltransferases"/>
    <property type="match status" value="1"/>
</dbReference>
<evidence type="ECO:0000313" key="9">
    <source>
        <dbReference type="EMBL" id="MFC6388674.1"/>
    </source>
</evidence>
<dbReference type="EC" id="2.1.1.37" evidence="8"/>
<dbReference type="Gene3D" id="3.90.120.10">
    <property type="entry name" value="DNA Methylase, subunit A, domain 2"/>
    <property type="match status" value="1"/>
</dbReference>
<evidence type="ECO:0000256" key="1">
    <source>
        <dbReference type="ARBA" id="ARBA00022603"/>
    </source>
</evidence>
<evidence type="ECO:0000256" key="3">
    <source>
        <dbReference type="ARBA" id="ARBA00022691"/>
    </source>
</evidence>
<keyword evidence="10" id="KW-1185">Reference proteome</keyword>
<comment type="similarity">
    <text evidence="6 7">Belongs to the class I-like SAM-binding methyltransferase superfamily. C5-methyltransferase family.</text>
</comment>
<dbReference type="Gene3D" id="3.40.50.150">
    <property type="entry name" value="Vaccinia Virus protein VP39"/>
    <property type="match status" value="1"/>
</dbReference>
<evidence type="ECO:0000313" key="10">
    <source>
        <dbReference type="Proteomes" id="UP001596237"/>
    </source>
</evidence>
<dbReference type="PROSITE" id="PS51679">
    <property type="entry name" value="SAM_MT_C5"/>
    <property type="match status" value="1"/>
</dbReference>
<proteinExistence type="inferred from homology"/>
<evidence type="ECO:0000256" key="8">
    <source>
        <dbReference type="RuleBase" id="RU000417"/>
    </source>
</evidence>
<dbReference type="RefSeq" id="WP_192283487.1">
    <property type="nucleotide sequence ID" value="NZ_JBHSTT010000016.1"/>
</dbReference>
<comment type="catalytic activity">
    <reaction evidence="5 8">
        <text>a 2'-deoxycytidine in DNA + S-adenosyl-L-methionine = a 5-methyl-2'-deoxycytidine in DNA + S-adenosyl-L-homocysteine + H(+)</text>
        <dbReference type="Rhea" id="RHEA:13681"/>
        <dbReference type="Rhea" id="RHEA-COMP:11369"/>
        <dbReference type="Rhea" id="RHEA-COMP:11370"/>
        <dbReference type="ChEBI" id="CHEBI:15378"/>
        <dbReference type="ChEBI" id="CHEBI:57856"/>
        <dbReference type="ChEBI" id="CHEBI:59789"/>
        <dbReference type="ChEBI" id="CHEBI:85452"/>
        <dbReference type="ChEBI" id="CHEBI:85454"/>
        <dbReference type="EC" id="2.1.1.37"/>
    </reaction>
</comment>
<dbReference type="InterPro" id="IPR050390">
    <property type="entry name" value="C5-Methyltransferase"/>
</dbReference>
<dbReference type="Proteomes" id="UP001596237">
    <property type="component" value="Unassembled WGS sequence"/>
</dbReference>
<keyword evidence="3 6" id="KW-0949">S-adenosyl-L-methionine</keyword>
<dbReference type="PRINTS" id="PR00105">
    <property type="entry name" value="C5METTRFRASE"/>
</dbReference>
<dbReference type="GO" id="GO:0003886">
    <property type="term" value="F:DNA (cytosine-5-)-methyltransferase activity"/>
    <property type="evidence" value="ECO:0007669"/>
    <property type="project" value="UniProtKB-EC"/>
</dbReference>
<dbReference type="InterPro" id="IPR029063">
    <property type="entry name" value="SAM-dependent_MTases_sf"/>
</dbReference>
<protein>
    <recommendedName>
        <fullName evidence="8">Cytosine-specific methyltransferase</fullName>
        <ecNumber evidence="8">2.1.1.37</ecNumber>
    </recommendedName>
</protein>